<accession>A0A4R7Q1T4</accession>
<dbReference type="Gene3D" id="3.40.630.30">
    <property type="match status" value="1"/>
</dbReference>
<keyword evidence="3" id="KW-1185">Reference proteome</keyword>
<sequence length="174" mass="20482">METLKGAHIYLRALEPEDIHFLYAIENDEHLWELSSTQIPYSRYILEQYLENSHRDLYEVKQLRLVISNYQHKAIGLIDLFDFDFQNSHAGVGILIREPGDRRQGFGKEALQLLVNYSFNHLNLHQLYCNITEGNQASMNLFTNQGFEVVGVKKDWLFSNKVYKNEYLLQLINK</sequence>
<dbReference type="RefSeq" id="WP_133758582.1">
    <property type="nucleotide sequence ID" value="NZ_SOBW01000008.1"/>
</dbReference>
<comment type="caution">
    <text evidence="2">The sequence shown here is derived from an EMBL/GenBank/DDBJ whole genome shotgun (WGS) entry which is preliminary data.</text>
</comment>
<organism evidence="2 3">
    <name type="scientific">Gelidibacter sediminis</name>
    <dbReference type="NCBI Taxonomy" id="1608710"/>
    <lineage>
        <taxon>Bacteria</taxon>
        <taxon>Pseudomonadati</taxon>
        <taxon>Bacteroidota</taxon>
        <taxon>Flavobacteriia</taxon>
        <taxon>Flavobacteriales</taxon>
        <taxon>Flavobacteriaceae</taxon>
        <taxon>Gelidibacter</taxon>
    </lineage>
</organism>
<dbReference type="InterPro" id="IPR016181">
    <property type="entry name" value="Acyl_CoA_acyltransferase"/>
</dbReference>
<dbReference type="InterPro" id="IPR000182">
    <property type="entry name" value="GNAT_dom"/>
</dbReference>
<reference evidence="2 3" key="1">
    <citation type="submission" date="2019-03" db="EMBL/GenBank/DDBJ databases">
        <title>Genomic Encyclopedia of Archaeal and Bacterial Type Strains, Phase II (KMG-II): from individual species to whole genera.</title>
        <authorList>
            <person name="Goeker M."/>
        </authorList>
    </citation>
    <scope>NUCLEOTIDE SEQUENCE [LARGE SCALE GENOMIC DNA]</scope>
    <source>
        <strain evidence="2 3">DSM 28135</strain>
    </source>
</reference>
<dbReference type="OrthoDB" id="893030at2"/>
<gene>
    <name evidence="2" type="ORF">BXY82_2631</name>
</gene>
<dbReference type="GO" id="GO:0016747">
    <property type="term" value="F:acyltransferase activity, transferring groups other than amino-acyl groups"/>
    <property type="evidence" value="ECO:0007669"/>
    <property type="project" value="InterPro"/>
</dbReference>
<evidence type="ECO:0000313" key="3">
    <source>
        <dbReference type="Proteomes" id="UP000294689"/>
    </source>
</evidence>
<dbReference type="SUPFAM" id="SSF55729">
    <property type="entry name" value="Acyl-CoA N-acyltransferases (Nat)"/>
    <property type="match status" value="1"/>
</dbReference>
<dbReference type="PANTHER" id="PTHR43415">
    <property type="entry name" value="SPERMIDINE N(1)-ACETYLTRANSFERASE"/>
    <property type="match status" value="1"/>
</dbReference>
<proteinExistence type="predicted"/>
<keyword evidence="2" id="KW-0808">Transferase</keyword>
<dbReference type="EMBL" id="SOBW01000008">
    <property type="protein sequence ID" value="TDU40579.1"/>
    <property type="molecule type" value="Genomic_DNA"/>
</dbReference>
<feature type="domain" description="N-acetyltransferase" evidence="1">
    <location>
        <begin position="9"/>
        <end position="169"/>
    </location>
</feature>
<dbReference type="Proteomes" id="UP000294689">
    <property type="component" value="Unassembled WGS sequence"/>
</dbReference>
<dbReference type="AlphaFoldDB" id="A0A4R7Q1T4"/>
<protein>
    <submittedName>
        <fullName evidence="2">Diamine N-acetyltransferase</fullName>
    </submittedName>
</protein>
<evidence type="ECO:0000313" key="2">
    <source>
        <dbReference type="EMBL" id="TDU40579.1"/>
    </source>
</evidence>
<dbReference type="PANTHER" id="PTHR43415:SF3">
    <property type="entry name" value="GNAT-FAMILY ACETYLTRANSFERASE"/>
    <property type="match status" value="1"/>
</dbReference>
<dbReference type="PROSITE" id="PS51186">
    <property type="entry name" value="GNAT"/>
    <property type="match status" value="1"/>
</dbReference>
<name>A0A4R7Q1T4_9FLAO</name>
<evidence type="ECO:0000259" key="1">
    <source>
        <dbReference type="PROSITE" id="PS51186"/>
    </source>
</evidence>
<dbReference type="Pfam" id="PF13302">
    <property type="entry name" value="Acetyltransf_3"/>
    <property type="match status" value="1"/>
</dbReference>